<dbReference type="CDD" id="cd00342">
    <property type="entry name" value="gram_neg_porins"/>
    <property type="match status" value="1"/>
</dbReference>
<dbReference type="Proteomes" id="UP000062998">
    <property type="component" value="Unassembled WGS sequence"/>
</dbReference>
<dbReference type="GO" id="GO:0046930">
    <property type="term" value="C:pore complex"/>
    <property type="evidence" value="ECO:0007669"/>
    <property type="project" value="UniProtKB-KW"/>
</dbReference>
<reference evidence="13 14" key="1">
    <citation type="submission" date="2015-11" db="EMBL/GenBank/DDBJ databases">
        <title>Expanding the genomic diversity of Burkholderia species for the development of highly accurate diagnostics.</title>
        <authorList>
            <person name="Sahl J."/>
            <person name="Keim P."/>
            <person name="Wagner D."/>
        </authorList>
    </citation>
    <scope>NUCLEOTIDE SEQUENCE [LARGE SCALE GENOMIC DNA]</scope>
    <source>
        <strain evidence="13 14">MSMB2167WGS</strain>
    </source>
</reference>
<keyword evidence="7" id="KW-0406">Ion transport</keyword>
<evidence type="ECO:0000256" key="6">
    <source>
        <dbReference type="ARBA" id="ARBA00022729"/>
    </source>
</evidence>
<dbReference type="RefSeq" id="WP_059968800.1">
    <property type="nucleotide sequence ID" value="NZ_LPCX01000070.1"/>
</dbReference>
<dbReference type="InterPro" id="IPR033900">
    <property type="entry name" value="Gram_neg_porin_domain"/>
</dbReference>
<dbReference type="Pfam" id="PF13609">
    <property type="entry name" value="Porin_4"/>
    <property type="match status" value="1"/>
</dbReference>
<evidence type="ECO:0000313" key="13">
    <source>
        <dbReference type="EMBL" id="KWD92862.1"/>
    </source>
</evidence>
<dbReference type="PRINTS" id="PR00184">
    <property type="entry name" value="NEISSPPORIN"/>
</dbReference>
<comment type="caution">
    <text evidence="13">The sequence shown here is derived from an EMBL/GenBank/DDBJ whole genome shotgun (WGS) entry which is preliminary data.</text>
</comment>
<evidence type="ECO:0000256" key="3">
    <source>
        <dbReference type="ARBA" id="ARBA00022448"/>
    </source>
</evidence>
<dbReference type="EMBL" id="LPIX01000105">
    <property type="protein sequence ID" value="KWD92862.1"/>
    <property type="molecule type" value="Genomic_DNA"/>
</dbReference>
<dbReference type="PRINTS" id="PR00182">
    <property type="entry name" value="ECOLNEIPORIN"/>
</dbReference>
<dbReference type="InterPro" id="IPR001702">
    <property type="entry name" value="Porin_Gram-ve"/>
</dbReference>
<dbReference type="InterPro" id="IPR050298">
    <property type="entry name" value="Gram-neg_bact_OMP"/>
</dbReference>
<proteinExistence type="predicted"/>
<organism evidence="13 14">
    <name type="scientific">Burkholderia ubonensis</name>
    <dbReference type="NCBI Taxonomy" id="101571"/>
    <lineage>
        <taxon>Bacteria</taxon>
        <taxon>Pseudomonadati</taxon>
        <taxon>Pseudomonadota</taxon>
        <taxon>Betaproteobacteria</taxon>
        <taxon>Burkholderiales</taxon>
        <taxon>Burkholderiaceae</taxon>
        <taxon>Burkholderia</taxon>
        <taxon>Burkholderia cepacia complex</taxon>
    </lineage>
</organism>
<dbReference type="PANTHER" id="PTHR34501">
    <property type="entry name" value="PROTEIN YDDL-RELATED"/>
    <property type="match status" value="1"/>
</dbReference>
<feature type="chain" id="PRO_5007127565" evidence="11">
    <location>
        <begin position="31"/>
        <end position="396"/>
    </location>
</feature>
<dbReference type="GO" id="GO:0015288">
    <property type="term" value="F:porin activity"/>
    <property type="evidence" value="ECO:0007669"/>
    <property type="project" value="UniProtKB-KW"/>
</dbReference>
<evidence type="ECO:0000256" key="2">
    <source>
        <dbReference type="ARBA" id="ARBA00011233"/>
    </source>
</evidence>
<evidence type="ECO:0000256" key="11">
    <source>
        <dbReference type="SAM" id="SignalP"/>
    </source>
</evidence>
<evidence type="ECO:0000256" key="1">
    <source>
        <dbReference type="ARBA" id="ARBA00004571"/>
    </source>
</evidence>
<keyword evidence="5" id="KW-0812">Transmembrane</keyword>
<sequence>MKKIGCTRARAVVLSCLPLAGALLPTGAFAQSSVTLYGVVDNAFAYSSNQRGHSNFYMSQGNLQASKFGLLGEEDLGGGTKVVFRLESGFNSLTGAQSSAGVMFNRQAYVGLSDNKYGTVTLGRQYTPYFNMVGALGPTGVLTGATGAHPGDVDALDTTLRFNNSITYVSPTFGGLVFSGQYALGGVPGSVASGSNFSAALRYDYRPFSVAAGYVKLKDIATSQALGSFAANSPVNNGYATARGVQLIAAAARYEMNSLMVGVNYSNVQYAPGSKSLFANEAVFNTYGVIATYRFTPAITVGAGYSYTMASKSNGITDPARYHQISLEQTYSLSKRTTIYALEAYQHARGKSLIASGAGTGTRIADAVAVVGDSQNTTPSSGPSQFVGMVGLRHAF</sequence>
<dbReference type="GO" id="GO:0034220">
    <property type="term" value="P:monoatomic ion transmembrane transport"/>
    <property type="evidence" value="ECO:0007669"/>
    <property type="project" value="InterPro"/>
</dbReference>
<evidence type="ECO:0000313" key="14">
    <source>
        <dbReference type="Proteomes" id="UP000062998"/>
    </source>
</evidence>
<dbReference type="InterPro" id="IPR023614">
    <property type="entry name" value="Porin_dom_sf"/>
</dbReference>
<evidence type="ECO:0000256" key="10">
    <source>
        <dbReference type="ARBA" id="ARBA00023237"/>
    </source>
</evidence>
<evidence type="ECO:0000256" key="8">
    <source>
        <dbReference type="ARBA" id="ARBA00023114"/>
    </source>
</evidence>
<keyword evidence="4" id="KW-1134">Transmembrane beta strand</keyword>
<evidence type="ECO:0000256" key="4">
    <source>
        <dbReference type="ARBA" id="ARBA00022452"/>
    </source>
</evidence>
<dbReference type="SUPFAM" id="SSF56935">
    <property type="entry name" value="Porins"/>
    <property type="match status" value="1"/>
</dbReference>
<dbReference type="InterPro" id="IPR002299">
    <property type="entry name" value="Porin_Neis"/>
</dbReference>
<keyword evidence="3" id="KW-0813">Transport</keyword>
<keyword evidence="6 11" id="KW-0732">Signal</keyword>
<evidence type="ECO:0000256" key="5">
    <source>
        <dbReference type="ARBA" id="ARBA00022692"/>
    </source>
</evidence>
<evidence type="ECO:0000259" key="12">
    <source>
        <dbReference type="Pfam" id="PF13609"/>
    </source>
</evidence>
<name>A0A107EKI0_9BURK</name>
<dbReference type="AlphaFoldDB" id="A0A107EKI0"/>
<comment type="subcellular location">
    <subcellularLocation>
        <location evidence="1">Cell outer membrane</location>
        <topology evidence="1">Multi-pass membrane protein</topology>
    </subcellularLocation>
</comment>
<keyword evidence="9" id="KW-0472">Membrane</keyword>
<gene>
    <name evidence="13" type="ORF">WL73_28785</name>
</gene>
<feature type="domain" description="Porin" evidence="12">
    <location>
        <begin position="22"/>
        <end position="347"/>
    </location>
</feature>
<dbReference type="GO" id="GO:0009279">
    <property type="term" value="C:cell outer membrane"/>
    <property type="evidence" value="ECO:0007669"/>
    <property type="project" value="UniProtKB-SubCell"/>
</dbReference>
<protein>
    <submittedName>
        <fullName evidence="13">Porin</fullName>
    </submittedName>
</protein>
<evidence type="ECO:0000256" key="7">
    <source>
        <dbReference type="ARBA" id="ARBA00023065"/>
    </source>
</evidence>
<feature type="signal peptide" evidence="11">
    <location>
        <begin position="1"/>
        <end position="30"/>
    </location>
</feature>
<accession>A0A107EKI0</accession>
<dbReference type="PANTHER" id="PTHR34501:SF9">
    <property type="entry name" value="MAJOR OUTER MEMBRANE PROTEIN P.IA"/>
    <property type="match status" value="1"/>
</dbReference>
<evidence type="ECO:0000256" key="9">
    <source>
        <dbReference type="ARBA" id="ARBA00023136"/>
    </source>
</evidence>
<dbReference type="OrthoDB" id="8982743at2"/>
<dbReference type="Gene3D" id="2.40.160.10">
    <property type="entry name" value="Porin"/>
    <property type="match status" value="1"/>
</dbReference>
<keyword evidence="10" id="KW-0998">Cell outer membrane</keyword>
<keyword evidence="8" id="KW-0626">Porin</keyword>
<comment type="subunit">
    <text evidence="2">Homotrimer.</text>
</comment>